<keyword evidence="3" id="KW-1185">Reference proteome</keyword>
<dbReference type="EMBL" id="WMBQ01000002">
    <property type="protein sequence ID" value="MTD95571.1"/>
    <property type="molecule type" value="Genomic_DNA"/>
</dbReference>
<feature type="chain" id="PRO_5026178887" evidence="1">
    <location>
        <begin position="17"/>
        <end position="188"/>
    </location>
</feature>
<proteinExistence type="predicted"/>
<organism evidence="2 3">
    <name type="scientific">Hyphomicrobium album</name>
    <dbReference type="NCBI Taxonomy" id="2665159"/>
    <lineage>
        <taxon>Bacteria</taxon>
        <taxon>Pseudomonadati</taxon>
        <taxon>Pseudomonadota</taxon>
        <taxon>Alphaproteobacteria</taxon>
        <taxon>Hyphomicrobiales</taxon>
        <taxon>Hyphomicrobiaceae</taxon>
        <taxon>Hyphomicrobium</taxon>
    </lineage>
</organism>
<evidence type="ECO:0000256" key="1">
    <source>
        <dbReference type="SAM" id="SignalP"/>
    </source>
</evidence>
<evidence type="ECO:0000313" key="3">
    <source>
        <dbReference type="Proteomes" id="UP000440694"/>
    </source>
</evidence>
<reference evidence="2 3" key="1">
    <citation type="submission" date="2019-11" db="EMBL/GenBank/DDBJ databases">
        <title>Identification of a novel strain.</title>
        <authorList>
            <person name="Xu Q."/>
            <person name="Wang G."/>
        </authorList>
    </citation>
    <scope>NUCLEOTIDE SEQUENCE [LARGE SCALE GENOMIC DNA]</scope>
    <source>
        <strain evidence="3">xq</strain>
    </source>
</reference>
<gene>
    <name evidence="2" type="ORF">GIW81_14620</name>
</gene>
<accession>A0A6I3KS53</accession>
<dbReference type="RefSeq" id="WP_154740101.1">
    <property type="nucleotide sequence ID" value="NZ_WMBQ01000002.1"/>
</dbReference>
<dbReference type="AlphaFoldDB" id="A0A6I3KS53"/>
<comment type="caution">
    <text evidence="2">The sequence shown here is derived from an EMBL/GenBank/DDBJ whole genome shotgun (WGS) entry which is preliminary data.</text>
</comment>
<evidence type="ECO:0000313" key="2">
    <source>
        <dbReference type="EMBL" id="MTD95571.1"/>
    </source>
</evidence>
<dbReference type="Proteomes" id="UP000440694">
    <property type="component" value="Unassembled WGS sequence"/>
</dbReference>
<protein>
    <submittedName>
        <fullName evidence="2">Uncharacterized protein</fullName>
    </submittedName>
</protein>
<name>A0A6I3KS53_9HYPH</name>
<sequence length="188" mass="20180">MRALMFTALFACTALAEDGPPPATALEDIYILRSIREPSEPVAGWCAPSKTGFEPFAADAERVFSFWSVRSRPNDGMVVDAKGSRVASLHACFGPTPDRARQNFYAEVQLGSISFRGNGECTALAINTPETGLFPVRCQLILSGLPAPYVGGLLTTNTMTSKAPYGGDTDPLGYTQASIATIRLWKAR</sequence>
<feature type="signal peptide" evidence="1">
    <location>
        <begin position="1"/>
        <end position="16"/>
    </location>
</feature>
<keyword evidence="1" id="KW-0732">Signal</keyword>